<protein>
    <submittedName>
        <fullName evidence="3">Transposon TX1 uncharacterized 149 kDa protein ORF 2</fullName>
    </submittedName>
</protein>
<proteinExistence type="predicted"/>
<feature type="compositionally biased region" description="Acidic residues" evidence="1">
    <location>
        <begin position="11"/>
        <end position="30"/>
    </location>
</feature>
<organism evidence="3 4">
    <name type="scientific">Takifugu flavidus</name>
    <name type="common">sansaifugu</name>
    <dbReference type="NCBI Taxonomy" id="433684"/>
    <lineage>
        <taxon>Eukaryota</taxon>
        <taxon>Metazoa</taxon>
        <taxon>Chordata</taxon>
        <taxon>Craniata</taxon>
        <taxon>Vertebrata</taxon>
        <taxon>Euteleostomi</taxon>
        <taxon>Actinopterygii</taxon>
        <taxon>Neopterygii</taxon>
        <taxon>Teleostei</taxon>
        <taxon>Neoteleostei</taxon>
        <taxon>Acanthomorphata</taxon>
        <taxon>Eupercaria</taxon>
        <taxon>Tetraodontiformes</taxon>
        <taxon>Tetradontoidea</taxon>
        <taxon>Tetraodontidae</taxon>
        <taxon>Takifugu</taxon>
    </lineage>
</organism>
<accession>A0A5C6P6C5</accession>
<feature type="domain" description="Endonuclease/exonuclease/phosphatase" evidence="2">
    <location>
        <begin position="121"/>
        <end position="242"/>
    </location>
</feature>
<keyword evidence="4" id="KW-1185">Reference proteome</keyword>
<dbReference type="EMBL" id="RHFK02000006">
    <property type="protein sequence ID" value="TWW74479.1"/>
    <property type="molecule type" value="Genomic_DNA"/>
</dbReference>
<feature type="region of interest" description="Disordered" evidence="1">
    <location>
        <begin position="1"/>
        <end position="77"/>
    </location>
</feature>
<dbReference type="Pfam" id="PF03372">
    <property type="entry name" value="Exo_endo_phos"/>
    <property type="match status" value="1"/>
</dbReference>
<evidence type="ECO:0000259" key="2">
    <source>
        <dbReference type="Pfam" id="PF03372"/>
    </source>
</evidence>
<dbReference type="SUPFAM" id="SSF56219">
    <property type="entry name" value="DNase I-like"/>
    <property type="match status" value="1"/>
</dbReference>
<sequence>MAGKAQAGATEEVEMGATEEVEMGATEEVEMGATEEVKMGVTEELPDRPAEMLSVDEGGEEVRGSDSDSDCGSVADSQSLTGDLYTLEDVTSFLDETFGQSVKAADFSQTLKTSMNKLRVASLNINGGRDPQKRALVADMVAQKKLDILLLQETHSDGDNEVDWGLWLDVRVTSTTEIAAGRALAVRAEVQGFVFCLINIYAPSQGSDRLDLFQKVSSFVERCGQDECVVMGGDWNCTTDVTLDRIGQEPHLQSAAVLSRLGAELGMLLQDTEFSRRFEAFWGTWRGRKGDFECLGQWWEERVKGALVRSRFTSIKEMDAPTSFFFNLERSVSRAKQMLCLRLPDGTMTADQGEMRRHAVDFYGTLYRAEDCSREDELLQGLPRLSQRDRSTLDADITLDELTAAVGQMASGRAPGLDGLPADFYKRFWRCLGADLWEVLQECTHTGRLPTSCQTAVLSLIPKKGDLALLKKLETCGVALHGL</sequence>
<name>A0A5C6P6C5_9TELE</name>
<dbReference type="InterPro" id="IPR036691">
    <property type="entry name" value="Endo/exonu/phosph_ase_sf"/>
</dbReference>
<dbReference type="AlphaFoldDB" id="A0A5C6P6C5"/>
<dbReference type="GO" id="GO:0003824">
    <property type="term" value="F:catalytic activity"/>
    <property type="evidence" value="ECO:0007669"/>
    <property type="project" value="InterPro"/>
</dbReference>
<gene>
    <name evidence="3" type="ORF">D4764_14G0004820</name>
</gene>
<evidence type="ECO:0000256" key="1">
    <source>
        <dbReference type="SAM" id="MobiDB-lite"/>
    </source>
</evidence>
<evidence type="ECO:0000313" key="4">
    <source>
        <dbReference type="Proteomes" id="UP000324091"/>
    </source>
</evidence>
<dbReference type="Proteomes" id="UP000324091">
    <property type="component" value="Chromosome 14"/>
</dbReference>
<dbReference type="PANTHER" id="PTHR19446">
    <property type="entry name" value="REVERSE TRANSCRIPTASES"/>
    <property type="match status" value="1"/>
</dbReference>
<reference evidence="3 4" key="1">
    <citation type="submission" date="2019-04" db="EMBL/GenBank/DDBJ databases">
        <title>Chromosome genome assembly for Takifugu flavidus.</title>
        <authorList>
            <person name="Xiao S."/>
        </authorList>
    </citation>
    <scope>NUCLEOTIDE SEQUENCE [LARGE SCALE GENOMIC DNA]</scope>
    <source>
        <strain evidence="3">HTHZ2018</strain>
        <tissue evidence="3">Muscle</tissue>
    </source>
</reference>
<comment type="caution">
    <text evidence="3">The sequence shown here is derived from an EMBL/GenBank/DDBJ whole genome shotgun (WGS) entry which is preliminary data.</text>
</comment>
<evidence type="ECO:0000313" key="3">
    <source>
        <dbReference type="EMBL" id="TWW74479.1"/>
    </source>
</evidence>
<dbReference type="InterPro" id="IPR005135">
    <property type="entry name" value="Endo/exonuclease/phosphatase"/>
</dbReference>
<dbReference type="Gene3D" id="3.60.10.10">
    <property type="entry name" value="Endonuclease/exonuclease/phosphatase"/>
    <property type="match status" value="1"/>
</dbReference>